<dbReference type="Proteomes" id="UP001476950">
    <property type="component" value="Unassembled WGS sequence"/>
</dbReference>
<accession>A0ABV0KV66</accession>
<feature type="coiled-coil region" evidence="1">
    <location>
        <begin position="1558"/>
        <end position="1585"/>
    </location>
</feature>
<evidence type="ECO:0000313" key="5">
    <source>
        <dbReference type="Proteomes" id="UP001476950"/>
    </source>
</evidence>
<evidence type="ECO:0000259" key="3">
    <source>
        <dbReference type="PROSITE" id="PS51192"/>
    </source>
</evidence>
<dbReference type="EMBL" id="JAMPLM010000054">
    <property type="protein sequence ID" value="MEP1062129.1"/>
    <property type="molecule type" value="Genomic_DNA"/>
</dbReference>
<comment type="caution">
    <text evidence="4">The sequence shown here is derived from an EMBL/GenBank/DDBJ whole genome shotgun (WGS) entry which is preliminary data.</text>
</comment>
<dbReference type="PANTHER" id="PTHR41313:SF1">
    <property type="entry name" value="DNA METHYLASE ADENINE-SPECIFIC DOMAIN-CONTAINING PROTEIN"/>
    <property type="match status" value="1"/>
</dbReference>
<feature type="coiled-coil region" evidence="1">
    <location>
        <begin position="454"/>
        <end position="481"/>
    </location>
</feature>
<dbReference type="InterPro" id="IPR029063">
    <property type="entry name" value="SAM-dependent_MTases_sf"/>
</dbReference>
<organism evidence="4 5">
    <name type="scientific">Stenomitos frigidus AS-A4</name>
    <dbReference type="NCBI Taxonomy" id="2933935"/>
    <lineage>
        <taxon>Bacteria</taxon>
        <taxon>Bacillati</taxon>
        <taxon>Cyanobacteriota</taxon>
        <taxon>Cyanophyceae</taxon>
        <taxon>Leptolyngbyales</taxon>
        <taxon>Leptolyngbyaceae</taxon>
        <taxon>Stenomitos</taxon>
    </lineage>
</organism>
<gene>
    <name evidence="4" type="ORF">NDI38_27515</name>
</gene>
<dbReference type="SUPFAM" id="SSF52540">
    <property type="entry name" value="P-loop containing nucleoside triphosphate hydrolases"/>
    <property type="match status" value="2"/>
</dbReference>
<feature type="domain" description="Helicase ATP-binding" evidence="3">
    <location>
        <begin position="808"/>
        <end position="1057"/>
    </location>
</feature>
<proteinExistence type="predicted"/>
<dbReference type="Gene3D" id="3.40.50.300">
    <property type="entry name" value="P-loop containing nucleotide triphosphate hydrolases"/>
    <property type="match status" value="2"/>
</dbReference>
<keyword evidence="1" id="KW-0175">Coiled coil</keyword>
<keyword evidence="5" id="KW-1185">Reference proteome</keyword>
<dbReference type="InterPro" id="IPR027417">
    <property type="entry name" value="P-loop_NTPase"/>
</dbReference>
<protein>
    <recommendedName>
        <fullName evidence="3">Helicase ATP-binding domain-containing protein</fullName>
    </recommendedName>
</protein>
<feature type="compositionally biased region" description="Polar residues" evidence="2">
    <location>
        <begin position="1"/>
        <end position="15"/>
    </location>
</feature>
<evidence type="ECO:0000256" key="1">
    <source>
        <dbReference type="SAM" id="Coils"/>
    </source>
</evidence>
<dbReference type="InterPro" id="IPR052933">
    <property type="entry name" value="DNA_Protect_Modify"/>
</dbReference>
<dbReference type="PANTHER" id="PTHR41313">
    <property type="entry name" value="ADENINE-SPECIFIC METHYLTRANSFERASE"/>
    <property type="match status" value="1"/>
</dbReference>
<dbReference type="SMART" id="SM00487">
    <property type="entry name" value="DEXDc"/>
    <property type="match status" value="1"/>
</dbReference>
<name>A0ABV0KV66_9CYAN</name>
<dbReference type="SUPFAM" id="SSF53335">
    <property type="entry name" value="S-adenosyl-L-methionine-dependent methyltransferases"/>
    <property type="match status" value="1"/>
</dbReference>
<evidence type="ECO:0000313" key="4">
    <source>
        <dbReference type="EMBL" id="MEP1062129.1"/>
    </source>
</evidence>
<dbReference type="PROSITE" id="PS51192">
    <property type="entry name" value="HELICASE_ATP_BIND_1"/>
    <property type="match status" value="1"/>
</dbReference>
<sequence>MLQQFKLTKPQTQATKPVVPNTHLDPEWLQRSKTMRQKVRDTLTAIETVKALQTGKQERTDTDAQRLSRYWGMGVMTPLFKVPVETAWVKDAEQLQALLTDEEYAKVRSTINTAYYTPTYLIDFIYRVLARFGVRGGNFLELGCGPGWFLGLAPQAWKVKWTGVETEPISAAIAAQLYPQAVVVNRPIERTRLAFDFDVAVGNVPFSEVVPYDPQSQLRSLGGVHDYCLMREIEALRRGGLGAVLTSIGTLQFKKSQPFREWAAQRVRLIAALKLPMGALSESSNTDASSDLLIFQKLQEDEEGNADEWVNLVESPIVNEETQEPFLMNQWFQSHPEHLLGKLGRDKLYGAGRLALEPEGDIEALLAGVLERLPQQLYEAPRSQKQYQEPDTKAMPLDMQETKPFAFVWHENEPWQCRDGILKRVKVKGTVRKRLWWLIMIKEAARNVVQVQWESDDDEQLKKAQKRLERLYDEFTGLSNMGWLHSQGNSNVFGNDPDYPLLLALETWDPDYPELTRKADIFSRRTIKHVQSVDKVESAAEALVQSNLEQGRIDLEYMSHIYGKPVDEILVELQKEEHPLVFHDPVTQQWVSEDEYLSGNVRERLEKAELAARTVPNYLFNVKALQAVQLKPVEPGKIYARLGSPWLPPEVIVEFIRYVLELPATHKVTVYKNPRSSKWTVEGADVSSLLNTSEYGTDRVSAAKLIAQALNQKTPVVYDTHHDTTTKNQAETRKAMVKQDRLKDLFKRWVWQDWERATRLAEIYNRDFNCFRRRKFNGSHLIGKIKGISEVWQQRLSNPKRLYQYNTIWRMVKAGNTLVQHPTGAGKTAIAIVASQLMRQYQLCYKPCLVVLDHLVLQQAAEAVQIYPGLQVLTISTKDLEGARKRQEFQARIGTGAWDLVVCSQTALKMLSLLPETINKFVEDAVEAAEDGFYNSGRNNKRGATKNLEKAKDRAKQKTEAAVEGGKRDQIYFEHTGIGRLFIDESQEYLGLQTNTQMTGVLGVMGSVSQKAQDLYYKSRYLAETYGEGKCMYLLTATPIRNTLGQFWVNLKFLCPQVLEQRGIAAFDDAISVFAEAKTSVEITAAGILELKTRLASWSNKPEMQALWFLVSDLVKESELDIEKPECEYIIREVPASPSQLKFFDSVAERARSCRGKRIKKGDDNIPWITSDVKQGVIDLRLLPQGTLRRFLTDEEIGGLGDEFTKARLLLEDVYESWAHPQHQEEQATQLIFCDAGTPNTEGRFSSYRWWKQQLIEKGVPESEIAFAHDATTDQQKADMTRKFREGVIRILFGSTRKLGAGTHFPDRLLEVRHVDCPLRPIDRWQRDGRQIRPGNRYKKVRNYSYVTTGKPYQNEKHKTIQGLSPDSYLYEVNLRKANFILAGFYEESDERTMEDIDETTLDFATLVATATGDPRFKEKVALDNTISGLLLEELSYQGTQAVVKQKLHMLPRMIDEARARLERYESDRITRQPTSAKQFSITLNGTVFKKRAEAGEALQAIADASYKQKRDGYEDIGTFAGFQLMLQNLPVSNQTLLHLKGKQMYTSVVRDTPKGTLQALEAALDNIEKQITETTEQLEQYRAEQVALQPIVNKPFEQAAALEAALKRQEELNRELGVVEQGAEDAATPKTAPTATAVATTAVAVEAAVTV</sequence>
<evidence type="ECO:0000256" key="2">
    <source>
        <dbReference type="SAM" id="MobiDB-lite"/>
    </source>
</evidence>
<reference evidence="4 5" key="1">
    <citation type="submission" date="2022-04" db="EMBL/GenBank/DDBJ databases">
        <title>Positive selection, recombination, and allopatry shape intraspecific diversity of widespread and dominant cyanobacteria.</title>
        <authorList>
            <person name="Wei J."/>
            <person name="Shu W."/>
            <person name="Hu C."/>
        </authorList>
    </citation>
    <scope>NUCLEOTIDE SEQUENCE [LARGE SCALE GENOMIC DNA]</scope>
    <source>
        <strain evidence="4 5">AS-A4</strain>
    </source>
</reference>
<dbReference type="RefSeq" id="WP_190452650.1">
    <property type="nucleotide sequence ID" value="NZ_JAMPLM010000054.1"/>
</dbReference>
<dbReference type="Gene3D" id="3.40.50.150">
    <property type="entry name" value="Vaccinia Virus protein VP39"/>
    <property type="match status" value="1"/>
</dbReference>
<feature type="region of interest" description="Disordered" evidence="2">
    <location>
        <begin position="1"/>
        <end position="22"/>
    </location>
</feature>
<dbReference type="InterPro" id="IPR014001">
    <property type="entry name" value="Helicase_ATP-bd"/>
</dbReference>